<dbReference type="SUPFAM" id="SSF52047">
    <property type="entry name" value="RNI-like"/>
    <property type="match status" value="1"/>
</dbReference>
<accession>J4HWZ7</accession>
<dbReference type="Proteomes" id="UP000006352">
    <property type="component" value="Unassembled WGS sequence"/>
</dbReference>
<gene>
    <name evidence="1" type="ORF">FIBRA_05112</name>
</gene>
<keyword evidence="2" id="KW-1185">Reference proteome</keyword>
<dbReference type="InterPro" id="IPR032675">
    <property type="entry name" value="LRR_dom_sf"/>
</dbReference>
<dbReference type="RefSeq" id="XP_012182280.1">
    <property type="nucleotide sequence ID" value="XM_012326890.1"/>
</dbReference>
<dbReference type="STRING" id="599839.J4HWZ7"/>
<protein>
    <recommendedName>
        <fullName evidence="3">F-box domain-containing protein</fullName>
    </recommendedName>
</protein>
<evidence type="ECO:0000313" key="2">
    <source>
        <dbReference type="Proteomes" id="UP000006352"/>
    </source>
</evidence>
<evidence type="ECO:0000313" key="1">
    <source>
        <dbReference type="EMBL" id="CCM02997.1"/>
    </source>
</evidence>
<dbReference type="AlphaFoldDB" id="J4HWZ7"/>
<organism evidence="1 2">
    <name type="scientific">Fibroporia radiculosa</name>
    <dbReference type="NCBI Taxonomy" id="599839"/>
    <lineage>
        <taxon>Eukaryota</taxon>
        <taxon>Fungi</taxon>
        <taxon>Dikarya</taxon>
        <taxon>Basidiomycota</taxon>
        <taxon>Agaricomycotina</taxon>
        <taxon>Agaricomycetes</taxon>
        <taxon>Polyporales</taxon>
        <taxon>Fibroporiaceae</taxon>
        <taxon>Fibroporia</taxon>
    </lineage>
</organism>
<sequence length="359" mass="39992">MSSLRELHFVAESGDDLAPLLAARDQPIFPSLRKLSPGNSDQHSGALIPSCTAVLEKIHSGVLQDASLDVVAASSSPMRQNLLSALHVRRLTLQKLCFTEASSWTGQRHSLNVNDVLEDDDITPLLSLATLTHLRLSYIRLHDMSDTMLIRMAASWPALKSLKIGTYLGWRQRSRVTFDGLAGLIQFCPELHELTLAMDISRNSLDLEHDEVAQNQHITTVDLLDSAIVATEDGDALDSAAWSLAALLPRLERIVPSRPLWQLPPDRRPLVNDPAQACWEAIRREIGTLRSPRRQVASRYDGRRRIPFVGLRRIRPGNEAGLKAWVHYEGIRGAGNWRRIDDSNCDQVAAPRQRVALVS</sequence>
<dbReference type="EMBL" id="HE797096">
    <property type="protein sequence ID" value="CCM02997.1"/>
    <property type="molecule type" value="Genomic_DNA"/>
</dbReference>
<dbReference type="GeneID" id="24097908"/>
<proteinExistence type="predicted"/>
<dbReference type="Gene3D" id="3.80.10.10">
    <property type="entry name" value="Ribonuclease Inhibitor"/>
    <property type="match status" value="1"/>
</dbReference>
<reference evidence="1 2" key="1">
    <citation type="journal article" date="2012" name="Appl. Environ. Microbiol.">
        <title>Short-read sequencing for genomic analysis of the brown rot fungus Fibroporia radiculosa.</title>
        <authorList>
            <person name="Tang J.D."/>
            <person name="Perkins A.D."/>
            <person name="Sonstegard T.S."/>
            <person name="Schroeder S.G."/>
            <person name="Burgess S.C."/>
            <person name="Diehl S.V."/>
        </authorList>
    </citation>
    <scope>NUCLEOTIDE SEQUENCE [LARGE SCALE GENOMIC DNA]</scope>
    <source>
        <strain evidence="1 2">TFFH 294</strain>
    </source>
</reference>
<dbReference type="InParanoid" id="J4HWZ7"/>
<dbReference type="OrthoDB" id="2757320at2759"/>
<evidence type="ECO:0008006" key="3">
    <source>
        <dbReference type="Google" id="ProtNLM"/>
    </source>
</evidence>
<name>J4HWZ7_9APHY</name>
<dbReference type="HOGENOM" id="CLU_771689_0_0_1"/>